<evidence type="ECO:0000313" key="4">
    <source>
        <dbReference type="Proteomes" id="UP000027195"/>
    </source>
</evidence>
<evidence type="ECO:0000313" key="3">
    <source>
        <dbReference type="EMBL" id="KDQ19672.1"/>
    </source>
</evidence>
<dbReference type="STRING" id="930990.A0A067N6A6"/>
<proteinExistence type="predicted"/>
<dbReference type="GO" id="GO:0004553">
    <property type="term" value="F:hydrolase activity, hydrolyzing O-glycosyl compounds"/>
    <property type="evidence" value="ECO:0007669"/>
    <property type="project" value="InterPro"/>
</dbReference>
<evidence type="ECO:0000256" key="1">
    <source>
        <dbReference type="SAM" id="MobiDB-lite"/>
    </source>
</evidence>
<keyword evidence="3" id="KW-0378">Hydrolase</keyword>
<evidence type="ECO:0000259" key="2">
    <source>
        <dbReference type="PROSITE" id="PS51762"/>
    </source>
</evidence>
<dbReference type="OrthoDB" id="192832at2759"/>
<feature type="region of interest" description="Disordered" evidence="1">
    <location>
        <begin position="430"/>
        <end position="450"/>
    </location>
</feature>
<dbReference type="Pfam" id="PF26113">
    <property type="entry name" value="GH16_XgeA"/>
    <property type="match status" value="1"/>
</dbReference>
<accession>A0A067N6A6</accession>
<dbReference type="Gene3D" id="2.60.120.200">
    <property type="match status" value="1"/>
</dbReference>
<feature type="compositionally biased region" description="Low complexity" evidence="1">
    <location>
        <begin position="75"/>
        <end position="113"/>
    </location>
</feature>
<dbReference type="PRINTS" id="PR01217">
    <property type="entry name" value="PRICHEXTENSN"/>
</dbReference>
<organism evidence="3 4">
    <name type="scientific">Botryobasidium botryosum (strain FD-172 SS1)</name>
    <dbReference type="NCBI Taxonomy" id="930990"/>
    <lineage>
        <taxon>Eukaryota</taxon>
        <taxon>Fungi</taxon>
        <taxon>Dikarya</taxon>
        <taxon>Basidiomycota</taxon>
        <taxon>Agaricomycotina</taxon>
        <taxon>Agaricomycetes</taxon>
        <taxon>Cantharellales</taxon>
        <taxon>Botryobasidiaceae</taxon>
        <taxon>Botryobasidium</taxon>
    </lineage>
</organism>
<keyword evidence="4" id="KW-1185">Reference proteome</keyword>
<dbReference type="InterPro" id="IPR013320">
    <property type="entry name" value="ConA-like_dom_sf"/>
</dbReference>
<dbReference type="HOGENOM" id="CLU_016972_0_1_1"/>
<gene>
    <name evidence="3" type="ORF">BOTBODRAFT_102617</name>
</gene>
<dbReference type="AlphaFoldDB" id="A0A067N6A6"/>
<dbReference type="CDD" id="cd02181">
    <property type="entry name" value="GH16_fungal_Lam16A_glucanase"/>
    <property type="match status" value="1"/>
</dbReference>
<feature type="domain" description="GH16" evidence="2">
    <location>
        <begin position="101"/>
        <end position="396"/>
    </location>
</feature>
<feature type="compositionally biased region" description="Low complexity" evidence="1">
    <location>
        <begin position="9"/>
        <end position="20"/>
    </location>
</feature>
<feature type="compositionally biased region" description="Pro residues" evidence="1">
    <location>
        <begin position="21"/>
        <end position="60"/>
    </location>
</feature>
<sequence>MDHSGSKYSSNPSQGANPSQNPSPNPPTPPSAPSPPNPPNPPNSPSNPPPAGPGNTPPTPTTSTNPGATAPPTPSTTNSNNGGTSASAPATTSPSSVSSSSSTTVAPTPTPTAPAVTYVVQDSWKGDDFFGSRFYSDPTNGFVNYQNKDDAMSKGLAYTANGTTVLKVDDFTQLSSGQNRDSVRIGTTKTYNEGLFILDIDAMPTGCAVWPAYWMVGPNWPNSGEIDIIEGVNSQPNNQYTLHTSGSSKCKLDTSNAAFKYNRATSNQTDFTNSNAFTGNPMGTTCASAPDANSGCGVSDPDTASFGAGLNAVGAVFATLWTPAGIRMWRFSHAAGVPADITAGQPDPTTWGPPVAGFSNPADGSCDYTTEFKDQTIVINTSLCGDWAGPAYAGSGCPGTCQDRIADPNNFSDAAWKIRSLIVYNAAASATSTPTGGSGHKGHKGHGGQR</sequence>
<dbReference type="SUPFAM" id="SSF49899">
    <property type="entry name" value="Concanavalin A-like lectins/glucanases"/>
    <property type="match status" value="1"/>
</dbReference>
<feature type="region of interest" description="Disordered" evidence="1">
    <location>
        <begin position="1"/>
        <end position="113"/>
    </location>
</feature>
<dbReference type="PROSITE" id="PS51762">
    <property type="entry name" value="GH16_2"/>
    <property type="match status" value="1"/>
</dbReference>
<reference evidence="4" key="1">
    <citation type="journal article" date="2014" name="Proc. Natl. Acad. Sci. U.S.A.">
        <title>Extensive sampling of basidiomycete genomes demonstrates inadequacy of the white-rot/brown-rot paradigm for wood decay fungi.</title>
        <authorList>
            <person name="Riley R."/>
            <person name="Salamov A.A."/>
            <person name="Brown D.W."/>
            <person name="Nagy L.G."/>
            <person name="Floudas D."/>
            <person name="Held B.W."/>
            <person name="Levasseur A."/>
            <person name="Lombard V."/>
            <person name="Morin E."/>
            <person name="Otillar R."/>
            <person name="Lindquist E.A."/>
            <person name="Sun H."/>
            <person name="LaButti K.M."/>
            <person name="Schmutz J."/>
            <person name="Jabbour D."/>
            <person name="Luo H."/>
            <person name="Baker S.E."/>
            <person name="Pisabarro A.G."/>
            <person name="Walton J.D."/>
            <person name="Blanchette R.A."/>
            <person name="Henrissat B."/>
            <person name="Martin F."/>
            <person name="Cullen D."/>
            <person name="Hibbett D.S."/>
            <person name="Grigoriev I.V."/>
        </authorList>
    </citation>
    <scope>NUCLEOTIDE SEQUENCE [LARGE SCALE GENOMIC DNA]</scope>
    <source>
        <strain evidence="4">FD-172 SS1</strain>
    </source>
</reference>
<name>A0A067N6A6_BOTB1</name>
<dbReference type="PANTHER" id="PTHR10963:SF24">
    <property type="entry name" value="GLYCOSIDASE C21B10.07-RELATED"/>
    <property type="match status" value="1"/>
</dbReference>
<dbReference type="PANTHER" id="PTHR10963">
    <property type="entry name" value="GLYCOSYL HYDROLASE-RELATED"/>
    <property type="match status" value="1"/>
</dbReference>
<dbReference type="EMBL" id="KL198019">
    <property type="protein sequence ID" value="KDQ19672.1"/>
    <property type="molecule type" value="Genomic_DNA"/>
</dbReference>
<dbReference type="InParanoid" id="A0A067N6A6"/>
<feature type="compositionally biased region" description="Basic residues" evidence="1">
    <location>
        <begin position="440"/>
        <end position="450"/>
    </location>
</feature>
<dbReference type="Proteomes" id="UP000027195">
    <property type="component" value="Unassembled WGS sequence"/>
</dbReference>
<dbReference type="GO" id="GO:0009251">
    <property type="term" value="P:glucan catabolic process"/>
    <property type="evidence" value="ECO:0007669"/>
    <property type="project" value="TreeGrafter"/>
</dbReference>
<dbReference type="InterPro" id="IPR000757">
    <property type="entry name" value="Beta-glucanase-like"/>
</dbReference>
<dbReference type="InterPro" id="IPR050546">
    <property type="entry name" value="Glycosyl_Hydrlase_16"/>
</dbReference>
<protein>
    <submittedName>
        <fullName evidence="3">Glycoside hydrolase family 16 protein</fullName>
    </submittedName>
</protein>